<evidence type="ECO:0000313" key="9">
    <source>
        <dbReference type="Proteomes" id="UP001205105"/>
    </source>
</evidence>
<feature type="transmembrane region" description="Helical" evidence="7">
    <location>
        <begin position="216"/>
        <end position="234"/>
    </location>
</feature>
<evidence type="ECO:0000256" key="7">
    <source>
        <dbReference type="SAM" id="Phobius"/>
    </source>
</evidence>
<keyword evidence="4 7" id="KW-1133">Transmembrane helix</keyword>
<evidence type="ECO:0000256" key="5">
    <source>
        <dbReference type="ARBA" id="ARBA00023136"/>
    </source>
</evidence>
<feature type="transmembrane region" description="Helical" evidence="7">
    <location>
        <begin position="144"/>
        <end position="162"/>
    </location>
</feature>
<evidence type="ECO:0000256" key="4">
    <source>
        <dbReference type="ARBA" id="ARBA00022989"/>
    </source>
</evidence>
<evidence type="ECO:0000256" key="1">
    <source>
        <dbReference type="ARBA" id="ARBA00004370"/>
    </source>
</evidence>
<evidence type="ECO:0000256" key="6">
    <source>
        <dbReference type="SAM" id="MobiDB-lite"/>
    </source>
</evidence>
<feature type="region of interest" description="Disordered" evidence="6">
    <location>
        <begin position="1"/>
        <end position="59"/>
    </location>
</feature>
<dbReference type="PANTHER" id="PTHR12668">
    <property type="entry name" value="TRANSMEMBRANE PROTEIN 14, 15"/>
    <property type="match status" value="1"/>
</dbReference>
<keyword evidence="9" id="KW-1185">Reference proteome</keyword>
<dbReference type="GO" id="GO:0016020">
    <property type="term" value="C:membrane"/>
    <property type="evidence" value="ECO:0007669"/>
    <property type="project" value="UniProtKB-SubCell"/>
</dbReference>
<feature type="compositionally biased region" description="Basic and acidic residues" evidence="6">
    <location>
        <begin position="49"/>
        <end position="59"/>
    </location>
</feature>
<evidence type="ECO:0000256" key="2">
    <source>
        <dbReference type="ARBA" id="ARBA00007590"/>
    </source>
</evidence>
<dbReference type="InterPro" id="IPR005349">
    <property type="entry name" value="TMEM14"/>
</dbReference>
<dbReference type="Proteomes" id="UP001205105">
    <property type="component" value="Unassembled WGS sequence"/>
</dbReference>
<proteinExistence type="inferred from homology"/>
<evidence type="ECO:0000256" key="3">
    <source>
        <dbReference type="ARBA" id="ARBA00022692"/>
    </source>
</evidence>
<dbReference type="Gene3D" id="1.10.10.1740">
    <property type="entry name" value="Transmembrane protein 14-like"/>
    <property type="match status" value="1"/>
</dbReference>
<accession>A0AAD5DYG4</accession>
<feature type="compositionally biased region" description="Gly residues" evidence="6">
    <location>
        <begin position="108"/>
        <end position="136"/>
    </location>
</feature>
<dbReference type="InterPro" id="IPR044890">
    <property type="entry name" value="TMEM14_sf"/>
</dbReference>
<organism evidence="8 9">
    <name type="scientific">Chlorella ohadii</name>
    <dbReference type="NCBI Taxonomy" id="2649997"/>
    <lineage>
        <taxon>Eukaryota</taxon>
        <taxon>Viridiplantae</taxon>
        <taxon>Chlorophyta</taxon>
        <taxon>core chlorophytes</taxon>
        <taxon>Trebouxiophyceae</taxon>
        <taxon>Chlorellales</taxon>
        <taxon>Chlorellaceae</taxon>
        <taxon>Chlorella clade</taxon>
        <taxon>Chlorella</taxon>
    </lineage>
</organism>
<reference evidence="8" key="1">
    <citation type="submission" date="2020-11" db="EMBL/GenBank/DDBJ databases">
        <title>Chlorella ohadii genome sequencing and assembly.</title>
        <authorList>
            <person name="Murik O."/>
            <person name="Treves H."/>
            <person name="Kedem I."/>
            <person name="Shotland Y."/>
            <person name="Kaplan A."/>
        </authorList>
    </citation>
    <scope>NUCLEOTIDE SEQUENCE</scope>
    <source>
        <strain evidence="8">1</strain>
    </source>
</reference>
<comment type="similarity">
    <text evidence="2">Belongs to the TMEM14 family.</text>
</comment>
<feature type="transmembrane region" description="Helical" evidence="7">
    <location>
        <begin position="193"/>
        <end position="210"/>
    </location>
</feature>
<feature type="region of interest" description="Disordered" evidence="6">
    <location>
        <begin position="90"/>
        <end position="136"/>
    </location>
</feature>
<comment type="caution">
    <text evidence="8">The sequence shown here is derived from an EMBL/GenBank/DDBJ whole genome shotgun (WGS) entry which is preliminary data.</text>
</comment>
<gene>
    <name evidence="8" type="ORF">COHA_001903</name>
</gene>
<dbReference type="PANTHER" id="PTHR12668:SF43">
    <property type="entry name" value="TRANSMEMBRANE PROTEIN 14 HOMOLOG"/>
    <property type="match status" value="1"/>
</dbReference>
<dbReference type="Pfam" id="PF03647">
    <property type="entry name" value="Tmemb_14"/>
    <property type="match status" value="1"/>
</dbReference>
<feature type="transmembrane region" description="Helical" evidence="7">
    <location>
        <begin position="168"/>
        <end position="186"/>
    </location>
</feature>
<dbReference type="EMBL" id="JADXDR010000027">
    <property type="protein sequence ID" value="KAI7844545.1"/>
    <property type="molecule type" value="Genomic_DNA"/>
</dbReference>
<sequence length="238" mass="24214">MQAASAVAARPIGGRYSRAQAAHRRPCPIRCSRLPGVPDYGYGQPNVPGEKKQGLEDPHDRLRRQQEEALGTPQQRKWWDYGAASASVGRPDIEQKPVTIPQLSPDDGNGGSSGGSNGGGGSGGGGGGSGGNGGSGGSGPMRGFTYLFAALLMAGGLAAFVRRGSVKSLLFSAAAAMLLLISASVMHRRVGTLLALGTTLVLAGVMGQRANRSGKVFPAGVVAILSALMSIGYARTLA</sequence>
<keyword evidence="3 7" id="KW-0812">Transmembrane</keyword>
<comment type="subcellular location">
    <subcellularLocation>
        <location evidence="1">Membrane</location>
    </subcellularLocation>
</comment>
<dbReference type="AlphaFoldDB" id="A0AAD5DYG4"/>
<evidence type="ECO:0000313" key="8">
    <source>
        <dbReference type="EMBL" id="KAI7844545.1"/>
    </source>
</evidence>
<protein>
    <submittedName>
        <fullName evidence="8">Uncharacterized protein</fullName>
    </submittedName>
</protein>
<keyword evidence="5 7" id="KW-0472">Membrane</keyword>
<name>A0AAD5DYG4_9CHLO</name>